<dbReference type="Gene3D" id="1.10.287.990">
    <property type="entry name" value="Fe,Mn superoxide dismutase (SOD) domain"/>
    <property type="match status" value="1"/>
</dbReference>
<comment type="catalytic activity">
    <reaction evidence="5">
        <text>2 superoxide + 2 H(+) = H2O2 + O2</text>
        <dbReference type="Rhea" id="RHEA:20696"/>
        <dbReference type="ChEBI" id="CHEBI:15378"/>
        <dbReference type="ChEBI" id="CHEBI:15379"/>
        <dbReference type="ChEBI" id="CHEBI:16240"/>
        <dbReference type="ChEBI" id="CHEBI:18421"/>
        <dbReference type="EC" id="1.15.1.1"/>
    </reaction>
</comment>
<dbReference type="PANTHER" id="PTHR43595">
    <property type="entry name" value="37S RIBOSOMAL PROTEIN S26, MITOCHONDRIAL"/>
    <property type="match status" value="1"/>
</dbReference>
<dbReference type="PIRSF" id="PIRSF000349">
    <property type="entry name" value="SODismutase"/>
    <property type="match status" value="1"/>
</dbReference>
<evidence type="ECO:0000256" key="1">
    <source>
        <dbReference type="ARBA" id="ARBA00008714"/>
    </source>
</evidence>
<protein>
    <recommendedName>
        <fullName evidence="2 5">Superoxide dismutase</fullName>
        <ecNumber evidence="2 5">1.15.1.1</ecNumber>
    </recommendedName>
</protein>
<proteinExistence type="inferred from homology"/>
<dbReference type="SUPFAM" id="SSF46609">
    <property type="entry name" value="Fe,Mn superoxide dismutase (SOD), N-terminal domain"/>
    <property type="match status" value="1"/>
</dbReference>
<dbReference type="InterPro" id="IPR001189">
    <property type="entry name" value="Mn/Fe_SOD"/>
</dbReference>
<feature type="domain" description="Manganese/iron superoxide dismutase N-terminal" evidence="6">
    <location>
        <begin position="39"/>
        <end position="117"/>
    </location>
</feature>
<comment type="similarity">
    <text evidence="1 5">Belongs to the iron/manganese superoxide dismutase family.</text>
</comment>
<dbReference type="InterPro" id="IPR019833">
    <property type="entry name" value="Mn/Fe_SOD_BS"/>
</dbReference>
<dbReference type="Pfam" id="PF02777">
    <property type="entry name" value="Sod_Fe_C"/>
    <property type="match status" value="1"/>
</dbReference>
<dbReference type="Gene3D" id="3.55.40.20">
    <property type="entry name" value="Iron/manganese superoxide dismutase, C-terminal domain"/>
    <property type="match status" value="1"/>
</dbReference>
<accession>A0ABT1MMA5</accession>
<dbReference type="RefSeq" id="WP_255028254.1">
    <property type="nucleotide sequence ID" value="NZ_JANDHW010000015.1"/>
</dbReference>
<name>A0ABT1MMA5_9BACT</name>
<dbReference type="PRINTS" id="PR01703">
    <property type="entry name" value="MNSODISMTASE"/>
</dbReference>
<gene>
    <name evidence="8" type="ORF">NMU02_12330</name>
</gene>
<dbReference type="PROSITE" id="PS00088">
    <property type="entry name" value="SOD_MN"/>
    <property type="match status" value="1"/>
</dbReference>
<evidence type="ECO:0000256" key="5">
    <source>
        <dbReference type="RuleBase" id="RU000414"/>
    </source>
</evidence>
<evidence type="ECO:0000259" key="6">
    <source>
        <dbReference type="Pfam" id="PF00081"/>
    </source>
</evidence>
<dbReference type="SUPFAM" id="SSF54719">
    <property type="entry name" value="Fe,Mn superoxide dismutase (SOD), C-terminal domain"/>
    <property type="match status" value="1"/>
</dbReference>
<organism evidence="8 9">
    <name type="scientific">Coprobacter tertius</name>
    <dbReference type="NCBI Taxonomy" id="2944915"/>
    <lineage>
        <taxon>Bacteria</taxon>
        <taxon>Pseudomonadati</taxon>
        <taxon>Bacteroidota</taxon>
        <taxon>Bacteroidia</taxon>
        <taxon>Bacteroidales</taxon>
        <taxon>Barnesiellaceae</taxon>
        <taxon>Coprobacter</taxon>
    </lineage>
</organism>
<reference evidence="8 9" key="1">
    <citation type="submission" date="2022-07" db="EMBL/GenBank/DDBJ databases">
        <title>Fecal culturing of patients with breast cancer.</title>
        <authorList>
            <person name="Teng N.M.Y."/>
            <person name="Kiu R."/>
            <person name="Evans R."/>
            <person name="Baker D.J."/>
            <person name="Zenner C."/>
            <person name="Robinson S.D."/>
            <person name="Hall L.J."/>
        </authorList>
    </citation>
    <scope>NUCLEOTIDE SEQUENCE [LARGE SCALE GENOMIC DNA]</scope>
    <source>
        <strain evidence="8 9">LH1063</strain>
    </source>
</reference>
<dbReference type="PANTHER" id="PTHR43595:SF2">
    <property type="entry name" value="SMALL RIBOSOMAL SUBUNIT PROTEIN MS42"/>
    <property type="match status" value="1"/>
</dbReference>
<sequence>MKPIIFYRIVPSLFIFLFVSNTWGQTQNARSPIAETVITLPALNYDYDELEPVISAQTLMLHYEKHLKGYIDNVNKLIKNDASRIGQDLEKIVKTSSGKLYNNSAQAWNHFFYFDSFAPQDKAQHKPYGALAREIDKQWGDFNQFKKSFVTVASELFGSGWVWLVKNRDGSLEIIGESNAGNILTRENVTPLLGIDVWEHAYYLDYQNRRPEHLNAIWNIINWKVIDARYNNAL</sequence>
<keyword evidence="4 5" id="KW-0560">Oxidoreductase</keyword>
<dbReference type="InterPro" id="IPR036324">
    <property type="entry name" value="Mn/Fe_SOD_N_sf"/>
</dbReference>
<evidence type="ECO:0000259" key="7">
    <source>
        <dbReference type="Pfam" id="PF02777"/>
    </source>
</evidence>
<dbReference type="InterPro" id="IPR036314">
    <property type="entry name" value="SOD_C_sf"/>
</dbReference>
<dbReference type="EC" id="1.15.1.1" evidence="2 5"/>
<dbReference type="Proteomes" id="UP001205603">
    <property type="component" value="Unassembled WGS sequence"/>
</dbReference>
<keyword evidence="9" id="KW-1185">Reference proteome</keyword>
<evidence type="ECO:0000256" key="2">
    <source>
        <dbReference type="ARBA" id="ARBA00012682"/>
    </source>
</evidence>
<dbReference type="EMBL" id="JANDHW010000015">
    <property type="protein sequence ID" value="MCP9612878.1"/>
    <property type="molecule type" value="Genomic_DNA"/>
</dbReference>
<comment type="caution">
    <text evidence="8">The sequence shown here is derived from an EMBL/GenBank/DDBJ whole genome shotgun (WGS) entry which is preliminary data.</text>
</comment>
<evidence type="ECO:0000313" key="8">
    <source>
        <dbReference type="EMBL" id="MCP9612878.1"/>
    </source>
</evidence>
<dbReference type="Pfam" id="PF00081">
    <property type="entry name" value="Sod_Fe_N"/>
    <property type="match status" value="1"/>
</dbReference>
<comment type="function">
    <text evidence="5">Destroys radicals which are normally produced within the cells and which are toxic to biological systems.</text>
</comment>
<feature type="domain" description="Manganese/iron superoxide dismutase C-terminal" evidence="7">
    <location>
        <begin position="128"/>
        <end position="228"/>
    </location>
</feature>
<keyword evidence="3 5" id="KW-0479">Metal-binding</keyword>
<evidence type="ECO:0000256" key="3">
    <source>
        <dbReference type="ARBA" id="ARBA00022723"/>
    </source>
</evidence>
<evidence type="ECO:0000256" key="4">
    <source>
        <dbReference type="ARBA" id="ARBA00023002"/>
    </source>
</evidence>
<dbReference type="InterPro" id="IPR019831">
    <property type="entry name" value="Mn/Fe_SOD_N"/>
</dbReference>
<evidence type="ECO:0000313" key="9">
    <source>
        <dbReference type="Proteomes" id="UP001205603"/>
    </source>
</evidence>
<dbReference type="InterPro" id="IPR019832">
    <property type="entry name" value="Mn/Fe_SOD_C"/>
</dbReference>